<protein>
    <recommendedName>
        <fullName evidence="1">VOC domain-containing protein</fullName>
    </recommendedName>
</protein>
<dbReference type="PANTHER" id="PTHR35908">
    <property type="entry name" value="HYPOTHETICAL FUSION PROTEIN"/>
    <property type="match status" value="1"/>
</dbReference>
<name>A0ABQ6HX34_9MICO</name>
<dbReference type="PROSITE" id="PS51819">
    <property type="entry name" value="VOC"/>
    <property type="match status" value="1"/>
</dbReference>
<accession>A0ABQ6HX34</accession>
<comment type="caution">
    <text evidence="2">The sequence shown here is derived from an EMBL/GenBank/DDBJ whole genome shotgun (WGS) entry which is preliminary data.</text>
</comment>
<proteinExistence type="predicted"/>
<dbReference type="InterPro" id="IPR029068">
    <property type="entry name" value="Glyas_Bleomycin-R_OHBP_Dase"/>
</dbReference>
<dbReference type="InterPro" id="IPR041581">
    <property type="entry name" value="Glyoxalase_6"/>
</dbReference>
<dbReference type="Pfam" id="PF18029">
    <property type="entry name" value="Glyoxalase_6"/>
    <property type="match status" value="2"/>
</dbReference>
<sequence>MDVRLLALQLDAPDPSVPAAFWSGLLGRAAVVEPAGTLLPGDGTQVGLRFVPSSEPKVTQNPAHLHLTSTGLADQQATVARALELGGRHVDVGQRPEEGHVVLGDPGGNELCVIEPGDAFLAGTGFLGEVTCRGTRAVGLFWSAALGWPLVWDHDEETAVQSPDGGTKVSWGGEPVDPDAPPQRQLLEVATTGDLAAAVDRLVALGASRVDTNPDPASDVVVLADPDGQVFHVHPERAATVTS</sequence>
<dbReference type="PANTHER" id="PTHR35908:SF1">
    <property type="entry name" value="CONSERVED PROTEIN"/>
    <property type="match status" value="1"/>
</dbReference>
<dbReference type="RefSeq" id="WP_284292115.1">
    <property type="nucleotide sequence ID" value="NZ_BSUK01000001.1"/>
</dbReference>
<dbReference type="InterPro" id="IPR037523">
    <property type="entry name" value="VOC_core"/>
</dbReference>
<evidence type="ECO:0000259" key="1">
    <source>
        <dbReference type="PROSITE" id="PS51819"/>
    </source>
</evidence>
<organism evidence="2 3">
    <name type="scientific">Luteimicrobium album</name>
    <dbReference type="NCBI Taxonomy" id="1054550"/>
    <lineage>
        <taxon>Bacteria</taxon>
        <taxon>Bacillati</taxon>
        <taxon>Actinomycetota</taxon>
        <taxon>Actinomycetes</taxon>
        <taxon>Micrococcales</taxon>
        <taxon>Luteimicrobium</taxon>
    </lineage>
</organism>
<dbReference type="EMBL" id="BSUK01000001">
    <property type="protein sequence ID" value="GMA23016.1"/>
    <property type="molecule type" value="Genomic_DNA"/>
</dbReference>
<keyword evidence="3" id="KW-1185">Reference proteome</keyword>
<evidence type="ECO:0000313" key="2">
    <source>
        <dbReference type="EMBL" id="GMA23016.1"/>
    </source>
</evidence>
<gene>
    <name evidence="2" type="ORF">GCM10025864_07750</name>
</gene>
<dbReference type="SUPFAM" id="SSF54593">
    <property type="entry name" value="Glyoxalase/Bleomycin resistance protein/Dihydroxybiphenyl dioxygenase"/>
    <property type="match status" value="2"/>
</dbReference>
<dbReference type="Gene3D" id="3.10.180.10">
    <property type="entry name" value="2,3-Dihydroxybiphenyl 1,2-Dioxygenase, domain 1"/>
    <property type="match status" value="2"/>
</dbReference>
<feature type="domain" description="VOC" evidence="1">
    <location>
        <begin position="123"/>
        <end position="236"/>
    </location>
</feature>
<dbReference type="Proteomes" id="UP001157091">
    <property type="component" value="Unassembled WGS sequence"/>
</dbReference>
<reference evidence="3" key="1">
    <citation type="journal article" date="2019" name="Int. J. Syst. Evol. Microbiol.">
        <title>The Global Catalogue of Microorganisms (GCM) 10K type strain sequencing project: providing services to taxonomists for standard genome sequencing and annotation.</title>
        <authorList>
            <consortium name="The Broad Institute Genomics Platform"/>
            <consortium name="The Broad Institute Genome Sequencing Center for Infectious Disease"/>
            <person name="Wu L."/>
            <person name="Ma J."/>
        </authorList>
    </citation>
    <scope>NUCLEOTIDE SEQUENCE [LARGE SCALE GENOMIC DNA]</scope>
    <source>
        <strain evidence="3">NBRC 106348</strain>
    </source>
</reference>
<evidence type="ECO:0000313" key="3">
    <source>
        <dbReference type="Proteomes" id="UP001157091"/>
    </source>
</evidence>